<evidence type="ECO:0000313" key="2">
    <source>
        <dbReference type="EMBL" id="CAJ0602661.1"/>
    </source>
</evidence>
<dbReference type="InterPro" id="IPR007125">
    <property type="entry name" value="H2A/H2B/H3"/>
</dbReference>
<sequence>MAKKPTRRDTPEAVCYCRKTAVPSTRHGIPKAAFLKFLHNMQNNTGLEELRWNKCASVALQKVGEDYVKEVLRKLSLIAAVDGRITVTVRDVYSYEYAIYCVIPCLKYRISPDE</sequence>
<dbReference type="GO" id="GO:0003677">
    <property type="term" value="F:DNA binding"/>
    <property type="evidence" value="ECO:0007669"/>
    <property type="project" value="InterPro"/>
</dbReference>
<protein>
    <recommendedName>
        <fullName evidence="1">Core Histone H2A/H2B/H3 domain-containing protein</fullName>
    </recommendedName>
</protein>
<reference evidence="2" key="1">
    <citation type="submission" date="2023-07" db="EMBL/GenBank/DDBJ databases">
        <authorList>
            <consortium name="CYATHOMIX"/>
        </authorList>
    </citation>
    <scope>NUCLEOTIDE SEQUENCE</scope>
    <source>
        <strain evidence="2">N/A</strain>
    </source>
</reference>
<dbReference type="GO" id="GO:0046982">
    <property type="term" value="F:protein heterodimerization activity"/>
    <property type="evidence" value="ECO:0007669"/>
    <property type="project" value="InterPro"/>
</dbReference>
<name>A0AA36M8S5_CYLNA</name>
<dbReference type="Pfam" id="PF00125">
    <property type="entry name" value="Histone"/>
    <property type="match status" value="1"/>
</dbReference>
<gene>
    <name evidence="2" type="ORF">CYNAS_LOCUS14644</name>
</gene>
<accession>A0AA36M8S5</accession>
<dbReference type="Gene3D" id="1.10.20.10">
    <property type="entry name" value="Histone, subunit A"/>
    <property type="match status" value="1"/>
</dbReference>
<dbReference type="AlphaFoldDB" id="A0AA36M8S5"/>
<evidence type="ECO:0000259" key="1">
    <source>
        <dbReference type="Pfam" id="PF00125"/>
    </source>
</evidence>
<keyword evidence="3" id="KW-1185">Reference proteome</keyword>
<comment type="caution">
    <text evidence="2">The sequence shown here is derived from an EMBL/GenBank/DDBJ whole genome shotgun (WGS) entry which is preliminary data.</text>
</comment>
<dbReference type="Proteomes" id="UP001176961">
    <property type="component" value="Unassembled WGS sequence"/>
</dbReference>
<dbReference type="SUPFAM" id="SSF47113">
    <property type="entry name" value="Histone-fold"/>
    <property type="match status" value="1"/>
</dbReference>
<evidence type="ECO:0000313" key="3">
    <source>
        <dbReference type="Proteomes" id="UP001176961"/>
    </source>
</evidence>
<feature type="domain" description="Core Histone H2A/H2B/H3" evidence="1">
    <location>
        <begin position="21"/>
        <end position="93"/>
    </location>
</feature>
<dbReference type="EMBL" id="CATQJL010000305">
    <property type="protein sequence ID" value="CAJ0602661.1"/>
    <property type="molecule type" value="Genomic_DNA"/>
</dbReference>
<proteinExistence type="predicted"/>
<organism evidence="2 3">
    <name type="scientific">Cylicocyclus nassatus</name>
    <name type="common">Nematode worm</name>
    <dbReference type="NCBI Taxonomy" id="53992"/>
    <lineage>
        <taxon>Eukaryota</taxon>
        <taxon>Metazoa</taxon>
        <taxon>Ecdysozoa</taxon>
        <taxon>Nematoda</taxon>
        <taxon>Chromadorea</taxon>
        <taxon>Rhabditida</taxon>
        <taxon>Rhabditina</taxon>
        <taxon>Rhabditomorpha</taxon>
        <taxon>Strongyloidea</taxon>
        <taxon>Strongylidae</taxon>
        <taxon>Cylicocyclus</taxon>
    </lineage>
</organism>
<dbReference type="InterPro" id="IPR009072">
    <property type="entry name" value="Histone-fold"/>
</dbReference>